<reference evidence="3 4" key="1">
    <citation type="submission" date="2017-09" db="EMBL/GenBank/DDBJ databases">
        <title>Depth-based differentiation of microbial function through sediment-hosted aquifers and enrichment of novel symbionts in the deep terrestrial subsurface.</title>
        <authorList>
            <person name="Probst A.J."/>
            <person name="Ladd B."/>
            <person name="Jarett J.K."/>
            <person name="Geller-Mcgrath D.E."/>
            <person name="Sieber C.M."/>
            <person name="Emerson J.B."/>
            <person name="Anantharaman K."/>
            <person name="Thomas B.C."/>
            <person name="Malmstrom R."/>
            <person name="Stieglmeier M."/>
            <person name="Klingl A."/>
            <person name="Woyke T."/>
            <person name="Ryan C.M."/>
            <person name="Banfield J.F."/>
        </authorList>
    </citation>
    <scope>NUCLEOTIDE SEQUENCE [LARGE SCALE GENOMIC DNA]</scope>
    <source>
        <strain evidence="3">CG23_combo_of_CG06-09_8_20_14_all_37_18</strain>
    </source>
</reference>
<evidence type="ECO:0000313" key="4">
    <source>
        <dbReference type="Proteomes" id="UP000229952"/>
    </source>
</evidence>
<feature type="transmembrane region" description="Helical" evidence="2">
    <location>
        <begin position="17"/>
        <end position="36"/>
    </location>
</feature>
<evidence type="ECO:0000313" key="3">
    <source>
        <dbReference type="EMBL" id="PIP24306.1"/>
    </source>
</evidence>
<dbReference type="EMBL" id="PCRQ01000032">
    <property type="protein sequence ID" value="PIP24306.1"/>
    <property type="molecule type" value="Genomic_DNA"/>
</dbReference>
<sequence>MLSKNRKIKKAGNSQDIFFPILIGIFLLAIVGFLVVSNLKINQKRGELTDRIEELKKEIRLLSEKNEQLKTGILQTESAAYWEARLYEQGYKKPGEEAIVVLPPEGKNETAVPKEKNFWENLLEKIGF</sequence>
<evidence type="ECO:0008006" key="5">
    <source>
        <dbReference type="Google" id="ProtNLM"/>
    </source>
</evidence>
<gene>
    <name evidence="3" type="ORF">COX35_01395</name>
</gene>
<name>A0A2G9YYJ0_9BACT</name>
<proteinExistence type="predicted"/>
<dbReference type="Proteomes" id="UP000229952">
    <property type="component" value="Unassembled WGS sequence"/>
</dbReference>
<keyword evidence="2" id="KW-0812">Transmembrane</keyword>
<dbReference type="AlphaFoldDB" id="A0A2G9YYJ0"/>
<evidence type="ECO:0000256" key="1">
    <source>
        <dbReference type="SAM" id="Coils"/>
    </source>
</evidence>
<keyword evidence="2" id="KW-0472">Membrane</keyword>
<comment type="caution">
    <text evidence="3">The sequence shown here is derived from an EMBL/GenBank/DDBJ whole genome shotgun (WGS) entry which is preliminary data.</text>
</comment>
<evidence type="ECO:0000256" key="2">
    <source>
        <dbReference type="SAM" id="Phobius"/>
    </source>
</evidence>
<accession>A0A2G9YYJ0</accession>
<keyword evidence="2" id="KW-1133">Transmembrane helix</keyword>
<feature type="coiled-coil region" evidence="1">
    <location>
        <begin position="38"/>
        <end position="72"/>
    </location>
</feature>
<organism evidence="3 4">
    <name type="scientific">Candidatus Nealsonbacteria bacterium CG23_combo_of_CG06-09_8_20_14_all_37_18</name>
    <dbReference type="NCBI Taxonomy" id="1974720"/>
    <lineage>
        <taxon>Bacteria</taxon>
        <taxon>Candidatus Nealsoniibacteriota</taxon>
    </lineage>
</organism>
<keyword evidence="1" id="KW-0175">Coiled coil</keyword>
<protein>
    <recommendedName>
        <fullName evidence="5">Septum formation initiator</fullName>
    </recommendedName>
</protein>